<evidence type="ECO:0000313" key="2">
    <source>
        <dbReference type="Proteomes" id="UP000823775"/>
    </source>
</evidence>
<protein>
    <submittedName>
        <fullName evidence="1">Uncharacterized protein</fullName>
    </submittedName>
</protein>
<organism evidence="1 2">
    <name type="scientific">Datura stramonium</name>
    <name type="common">Jimsonweed</name>
    <name type="synonym">Common thornapple</name>
    <dbReference type="NCBI Taxonomy" id="4076"/>
    <lineage>
        <taxon>Eukaryota</taxon>
        <taxon>Viridiplantae</taxon>
        <taxon>Streptophyta</taxon>
        <taxon>Embryophyta</taxon>
        <taxon>Tracheophyta</taxon>
        <taxon>Spermatophyta</taxon>
        <taxon>Magnoliopsida</taxon>
        <taxon>eudicotyledons</taxon>
        <taxon>Gunneridae</taxon>
        <taxon>Pentapetalae</taxon>
        <taxon>asterids</taxon>
        <taxon>lamiids</taxon>
        <taxon>Solanales</taxon>
        <taxon>Solanaceae</taxon>
        <taxon>Solanoideae</taxon>
        <taxon>Datureae</taxon>
        <taxon>Datura</taxon>
    </lineage>
</organism>
<comment type="caution">
    <text evidence="1">The sequence shown here is derived from an EMBL/GenBank/DDBJ whole genome shotgun (WGS) entry which is preliminary data.</text>
</comment>
<dbReference type="EMBL" id="JACEIK010000525">
    <property type="protein sequence ID" value="MCD7458518.1"/>
    <property type="molecule type" value="Genomic_DNA"/>
</dbReference>
<dbReference type="Proteomes" id="UP000823775">
    <property type="component" value="Unassembled WGS sequence"/>
</dbReference>
<feature type="non-terminal residue" evidence="1">
    <location>
        <position position="79"/>
    </location>
</feature>
<reference evidence="1 2" key="1">
    <citation type="journal article" date="2021" name="BMC Genomics">
        <title>Datura genome reveals duplications of psychoactive alkaloid biosynthetic genes and high mutation rate following tissue culture.</title>
        <authorList>
            <person name="Rajewski A."/>
            <person name="Carter-House D."/>
            <person name="Stajich J."/>
            <person name="Litt A."/>
        </authorList>
    </citation>
    <scope>NUCLEOTIDE SEQUENCE [LARGE SCALE GENOMIC DNA]</scope>
    <source>
        <strain evidence="1">AR-01</strain>
    </source>
</reference>
<gene>
    <name evidence="1" type="ORF">HAX54_038434</name>
</gene>
<accession>A0ABS8SIC1</accession>
<evidence type="ECO:0000313" key="1">
    <source>
        <dbReference type="EMBL" id="MCD7458518.1"/>
    </source>
</evidence>
<sequence>MAALELELSTFNPYLSNKETMGAFWKEEETMWIKSVNLATPSWVMTTYCRSMDIMSSNDDAKYMYSPYSYYITCPFNVQ</sequence>
<proteinExistence type="predicted"/>
<name>A0ABS8SIC1_DATST</name>
<keyword evidence="2" id="KW-1185">Reference proteome</keyword>